<evidence type="ECO:0000256" key="3">
    <source>
        <dbReference type="ARBA" id="ARBA00022722"/>
    </source>
</evidence>
<keyword evidence="3" id="KW-0540">Nuclease</keyword>
<feature type="domain" description="Integrase zinc-binding" evidence="8">
    <location>
        <begin position="246"/>
        <end position="301"/>
    </location>
</feature>
<dbReference type="InterPro" id="IPR043502">
    <property type="entry name" value="DNA/RNA_pol_sf"/>
</dbReference>
<keyword evidence="6 10" id="KW-0695">RNA-directed DNA polymerase</keyword>
<reference evidence="10" key="1">
    <citation type="journal article" date="2019" name="Sci. Rep.">
        <title>Draft genome of Tanacetum cinerariifolium, the natural source of mosquito coil.</title>
        <authorList>
            <person name="Yamashiro T."/>
            <person name="Shiraishi A."/>
            <person name="Satake H."/>
            <person name="Nakayama K."/>
        </authorList>
    </citation>
    <scope>NUCLEOTIDE SEQUENCE</scope>
</reference>
<name>A0A699I6S8_TANCI</name>
<gene>
    <name evidence="10" type="ORF">Tci_499898</name>
</gene>
<feature type="domain" description="Reverse transcriptase RNase H-like" evidence="7">
    <location>
        <begin position="73"/>
        <end position="164"/>
    </location>
</feature>
<dbReference type="GO" id="GO:0003676">
    <property type="term" value="F:nucleic acid binding"/>
    <property type="evidence" value="ECO:0007669"/>
    <property type="project" value="InterPro"/>
</dbReference>
<keyword evidence="2" id="KW-0548">Nucleotidyltransferase</keyword>
<evidence type="ECO:0000256" key="4">
    <source>
        <dbReference type="ARBA" id="ARBA00022759"/>
    </source>
</evidence>
<feature type="domain" description="Tf2-1-like SH3-like" evidence="9">
    <location>
        <begin position="494"/>
        <end position="540"/>
    </location>
</feature>
<keyword evidence="1" id="KW-0808">Transferase</keyword>
<evidence type="ECO:0000259" key="7">
    <source>
        <dbReference type="Pfam" id="PF17917"/>
    </source>
</evidence>
<evidence type="ECO:0000259" key="8">
    <source>
        <dbReference type="Pfam" id="PF17921"/>
    </source>
</evidence>
<organism evidence="10">
    <name type="scientific">Tanacetum cinerariifolium</name>
    <name type="common">Dalmatian daisy</name>
    <name type="synonym">Chrysanthemum cinerariifolium</name>
    <dbReference type="NCBI Taxonomy" id="118510"/>
    <lineage>
        <taxon>Eukaryota</taxon>
        <taxon>Viridiplantae</taxon>
        <taxon>Streptophyta</taxon>
        <taxon>Embryophyta</taxon>
        <taxon>Tracheophyta</taxon>
        <taxon>Spermatophyta</taxon>
        <taxon>Magnoliopsida</taxon>
        <taxon>eudicotyledons</taxon>
        <taxon>Gunneridae</taxon>
        <taxon>Pentapetalae</taxon>
        <taxon>asterids</taxon>
        <taxon>campanulids</taxon>
        <taxon>Asterales</taxon>
        <taxon>Asteraceae</taxon>
        <taxon>Asteroideae</taxon>
        <taxon>Anthemideae</taxon>
        <taxon>Anthemidinae</taxon>
        <taxon>Tanacetum</taxon>
    </lineage>
</organism>
<accession>A0A699I6S8</accession>
<dbReference type="InterPro" id="IPR041373">
    <property type="entry name" value="RT_RNaseH"/>
</dbReference>
<keyword evidence="5" id="KW-0378">Hydrolase</keyword>
<evidence type="ECO:0000256" key="6">
    <source>
        <dbReference type="ARBA" id="ARBA00022918"/>
    </source>
</evidence>
<dbReference type="InterPro" id="IPR012337">
    <property type="entry name" value="RNaseH-like_sf"/>
</dbReference>
<dbReference type="AlphaFoldDB" id="A0A699I6S8"/>
<comment type="caution">
    <text evidence="10">The sequence shown here is derived from an EMBL/GenBank/DDBJ whole genome shotgun (WGS) entry which is preliminary data.</text>
</comment>
<dbReference type="SUPFAM" id="SSF56672">
    <property type="entry name" value="DNA/RNA polymerases"/>
    <property type="match status" value="1"/>
</dbReference>
<dbReference type="EMBL" id="BKCJ010260354">
    <property type="protein sequence ID" value="GEZ27925.1"/>
    <property type="molecule type" value="Genomic_DNA"/>
</dbReference>
<dbReference type="InterPro" id="IPR041588">
    <property type="entry name" value="Integrase_H2C2"/>
</dbReference>
<evidence type="ECO:0000256" key="2">
    <source>
        <dbReference type="ARBA" id="ARBA00022695"/>
    </source>
</evidence>
<dbReference type="Gene3D" id="3.30.420.10">
    <property type="entry name" value="Ribonuclease H-like superfamily/Ribonuclease H"/>
    <property type="match status" value="1"/>
</dbReference>
<dbReference type="Gene3D" id="1.10.340.70">
    <property type="match status" value="1"/>
</dbReference>
<dbReference type="InterPro" id="IPR056924">
    <property type="entry name" value="SH3_Tf2-1"/>
</dbReference>
<dbReference type="PANTHER" id="PTHR35046:SF26">
    <property type="entry name" value="RNA-DIRECTED DNA POLYMERASE"/>
    <property type="match status" value="1"/>
</dbReference>
<dbReference type="Pfam" id="PF17921">
    <property type="entry name" value="Integrase_H2C2"/>
    <property type="match status" value="1"/>
</dbReference>
<dbReference type="InterPro" id="IPR036397">
    <property type="entry name" value="RNaseH_sf"/>
</dbReference>
<evidence type="ECO:0000256" key="5">
    <source>
        <dbReference type="ARBA" id="ARBA00022801"/>
    </source>
</evidence>
<dbReference type="Pfam" id="PF24626">
    <property type="entry name" value="SH3_Tf2-1"/>
    <property type="match status" value="1"/>
</dbReference>
<proteinExistence type="predicted"/>
<dbReference type="Pfam" id="PF17917">
    <property type="entry name" value="RT_RNaseH"/>
    <property type="match status" value="1"/>
</dbReference>
<sequence>MNATRKSSQTPSSGTMVLTKRRILLADVRHLKPAHRIAVTSSDRWGFELRFWNLRVQHNLMSSLTDQYGGTFECDASSLGIGGVLSQGKRPLLFFIEKLNETRRKYSTYDKEFYAIIQSLEYWRHYVLPMEFILFSDHEALRYIQGQSKLKPRHGKWVELLQEFSFVIQHKAGSLNTVAYALSRRHSLLTSIRLQVHGFDVFQHLYIDDPDFAFAWKGCPAPPFHKFIKHDDFLFKNNRLCVPRCSLRDAITLDYHQGGQGGHFGRGKTVGLIRDRFYWPNVVKDVLRIVECCWVCHLAKSHHTNASLYTPLSVPNGPWEDVSIDFVLGLPRTQRQKDSIMVVVDRFSKMAHFVPCAKTYDASQVARLYFHEIVRLHALLGTIRNNRIWYYLNPNLPTTGPIMVPQVRVLSLSFMDAIRLQLLISPLARPLGILMPRESHVQSKFRTFIYRYANKLLSIIYSINNGRINTISVLSLTRVISCGYIYAKNISGGRFGKLQPRGDGPFKVLKRINDNAYKIELPGQYNVSATFNVGNLTRYVPPDDDDVDVVDSRTSPFLDGEDDADPSLATNTLGFLYSDPFDFLGANP</sequence>
<dbReference type="SUPFAM" id="SSF53098">
    <property type="entry name" value="Ribonuclease H-like"/>
    <property type="match status" value="1"/>
</dbReference>
<evidence type="ECO:0000256" key="1">
    <source>
        <dbReference type="ARBA" id="ARBA00022679"/>
    </source>
</evidence>
<dbReference type="GO" id="GO:0016787">
    <property type="term" value="F:hydrolase activity"/>
    <property type="evidence" value="ECO:0007669"/>
    <property type="project" value="UniProtKB-KW"/>
</dbReference>
<protein>
    <submittedName>
        <fullName evidence="10">RNA-directed DNA polymerase</fullName>
    </submittedName>
</protein>
<evidence type="ECO:0000259" key="9">
    <source>
        <dbReference type="Pfam" id="PF24626"/>
    </source>
</evidence>
<dbReference type="GO" id="GO:0004519">
    <property type="term" value="F:endonuclease activity"/>
    <property type="evidence" value="ECO:0007669"/>
    <property type="project" value="UniProtKB-KW"/>
</dbReference>
<evidence type="ECO:0000313" key="10">
    <source>
        <dbReference type="EMBL" id="GEZ27925.1"/>
    </source>
</evidence>
<dbReference type="GO" id="GO:0003964">
    <property type="term" value="F:RNA-directed DNA polymerase activity"/>
    <property type="evidence" value="ECO:0007669"/>
    <property type="project" value="UniProtKB-KW"/>
</dbReference>
<dbReference type="PANTHER" id="PTHR35046">
    <property type="entry name" value="ZINC KNUCKLE (CCHC-TYPE) FAMILY PROTEIN"/>
    <property type="match status" value="1"/>
</dbReference>
<dbReference type="CDD" id="cd09274">
    <property type="entry name" value="RNase_HI_RT_Ty3"/>
    <property type="match status" value="1"/>
</dbReference>
<keyword evidence="4" id="KW-0255">Endonuclease</keyword>